<reference evidence="2" key="2">
    <citation type="submission" date="2014-04" db="EMBL/GenBank/DDBJ databases">
        <authorList>
            <person name="Urmite Genomes U."/>
        </authorList>
    </citation>
    <scope>NUCLEOTIDE SEQUENCE</scope>
    <source>
        <strain evidence="2">DSM 44626</strain>
    </source>
</reference>
<dbReference type="EMBL" id="LQPY01000047">
    <property type="protein sequence ID" value="ORW98775.1"/>
    <property type="molecule type" value="Genomic_DNA"/>
</dbReference>
<reference evidence="2" key="1">
    <citation type="journal article" date="2014" name="Genome Announc.">
        <title>Draft Genome Sequence of Mycobacterium triplex DSM 44626.</title>
        <authorList>
            <person name="Sassi M."/>
            <person name="Croce O."/>
            <person name="Robert C."/>
            <person name="Raoult D."/>
            <person name="Drancourt M."/>
        </authorList>
    </citation>
    <scope>NUCLEOTIDE SEQUENCE [LARGE SCALE GENOMIC DNA]</scope>
    <source>
        <strain evidence="2">DSM 44626</strain>
    </source>
</reference>
<feature type="domain" description="SnoaL-like" evidence="1">
    <location>
        <begin position="14"/>
        <end position="123"/>
    </location>
</feature>
<dbReference type="STRING" id="47839.BN973_04165"/>
<reference evidence="3 4" key="3">
    <citation type="submission" date="2016-01" db="EMBL/GenBank/DDBJ databases">
        <title>The new phylogeny of the genus Mycobacterium.</title>
        <authorList>
            <person name="Tarcisio F."/>
            <person name="Conor M."/>
            <person name="Antonella G."/>
            <person name="Elisabetta G."/>
            <person name="Giulia F.S."/>
            <person name="Sara T."/>
            <person name="Anna F."/>
            <person name="Clotilde B."/>
            <person name="Roberto B."/>
            <person name="Veronica D.S."/>
            <person name="Fabio R."/>
            <person name="Monica P."/>
            <person name="Olivier J."/>
            <person name="Enrico T."/>
            <person name="Nicola S."/>
        </authorList>
    </citation>
    <scope>NUCLEOTIDE SEQUENCE [LARGE SCALE GENOMIC DNA]</scope>
    <source>
        <strain evidence="3 4">DSM 44626</strain>
    </source>
</reference>
<protein>
    <submittedName>
        <fullName evidence="2">SnoaL-like domain protein</fullName>
    </submittedName>
</protein>
<evidence type="ECO:0000313" key="3">
    <source>
        <dbReference type="EMBL" id="ORW98775.1"/>
    </source>
</evidence>
<dbReference type="Proteomes" id="UP000193710">
    <property type="component" value="Unassembled WGS sequence"/>
</dbReference>
<proteinExistence type="predicted"/>
<evidence type="ECO:0000313" key="4">
    <source>
        <dbReference type="Proteomes" id="UP000193710"/>
    </source>
</evidence>
<dbReference type="InterPro" id="IPR009959">
    <property type="entry name" value="Cyclase_SnoaL-like"/>
</dbReference>
<dbReference type="eggNOG" id="COG0412">
    <property type="taxonomic scope" value="Bacteria"/>
</dbReference>
<name>A0A024K2I3_9MYCO</name>
<keyword evidence="4" id="KW-1185">Reference proteome</keyword>
<dbReference type="PANTHER" id="PTHR38436">
    <property type="entry name" value="POLYKETIDE CYCLASE SNOAL-LIKE DOMAIN"/>
    <property type="match status" value="1"/>
</dbReference>
<dbReference type="GO" id="GO:0030638">
    <property type="term" value="P:polyketide metabolic process"/>
    <property type="evidence" value="ECO:0007669"/>
    <property type="project" value="InterPro"/>
</dbReference>
<dbReference type="AlphaFoldDB" id="A0A024K2I3"/>
<sequence length="163" mass="18016">MNRDQLIELWEHHMACEFAVKDADLAVSTMTDDATVMHLPTMSGGAGKENLRRYYAEVFIPGIPADTTIEPIARSCGDGLLVDEFIMRMTHDQDVPFLLPGLAPTGDTVEVPAVVIVRFRGDLMESERLYWDQAALLRQLDLIDPGLPVADVAAVSGYLRELS</sequence>
<evidence type="ECO:0000259" key="1">
    <source>
        <dbReference type="Pfam" id="PF12680"/>
    </source>
</evidence>
<dbReference type="PANTHER" id="PTHR38436:SF3">
    <property type="entry name" value="CARBOXYMETHYLENEBUTENOLIDASE-RELATED"/>
    <property type="match status" value="1"/>
</dbReference>
<accession>A0A024K2I3</accession>
<dbReference type="InterPro" id="IPR032710">
    <property type="entry name" value="NTF2-like_dom_sf"/>
</dbReference>
<gene>
    <name evidence="3" type="ORF">AWC29_03835</name>
    <name evidence="2" type="ORF">BN973_04165</name>
</gene>
<evidence type="ECO:0000313" key="2">
    <source>
        <dbReference type="EMBL" id="CDO89782.1"/>
    </source>
</evidence>
<dbReference type="Pfam" id="PF12680">
    <property type="entry name" value="SnoaL_2"/>
    <property type="match status" value="1"/>
</dbReference>
<dbReference type="Proteomes" id="UP000028880">
    <property type="component" value="Unassembled WGS sequence"/>
</dbReference>
<dbReference type="OrthoDB" id="9787933at2"/>
<dbReference type="InterPro" id="IPR037401">
    <property type="entry name" value="SnoaL-like"/>
</dbReference>
<dbReference type="EMBL" id="HG964446">
    <property type="protein sequence ID" value="CDO89782.1"/>
    <property type="molecule type" value="Genomic_DNA"/>
</dbReference>
<dbReference type="Gene3D" id="3.10.450.50">
    <property type="match status" value="1"/>
</dbReference>
<organism evidence="2">
    <name type="scientific">Mycobacterium triplex</name>
    <dbReference type="NCBI Taxonomy" id="47839"/>
    <lineage>
        <taxon>Bacteria</taxon>
        <taxon>Bacillati</taxon>
        <taxon>Actinomycetota</taxon>
        <taxon>Actinomycetes</taxon>
        <taxon>Mycobacteriales</taxon>
        <taxon>Mycobacteriaceae</taxon>
        <taxon>Mycobacterium</taxon>
        <taxon>Mycobacterium simiae complex</taxon>
    </lineage>
</organism>
<dbReference type="RefSeq" id="WP_051641381.1">
    <property type="nucleotide sequence ID" value="NZ_HG964446.1"/>
</dbReference>
<dbReference type="HOGENOM" id="CLU_127472_0_0_11"/>
<dbReference type="SUPFAM" id="SSF54427">
    <property type="entry name" value="NTF2-like"/>
    <property type="match status" value="1"/>
</dbReference>